<dbReference type="AlphaFoldDB" id="A0A9D4T1I2"/>
<dbReference type="PANTHER" id="PTHR11733:SF167">
    <property type="entry name" value="FI17812P1-RELATED"/>
    <property type="match status" value="1"/>
</dbReference>
<accession>A0A9D4T1I2</accession>
<feature type="region of interest" description="Disordered" evidence="1">
    <location>
        <begin position="430"/>
        <end position="460"/>
    </location>
</feature>
<name>A0A9D4T1I2_RHISA</name>
<dbReference type="EMBL" id="JABSTV010001249">
    <property type="protein sequence ID" value="KAH7962922.1"/>
    <property type="molecule type" value="Genomic_DNA"/>
</dbReference>
<feature type="compositionally biased region" description="Polar residues" evidence="1">
    <location>
        <begin position="198"/>
        <end position="213"/>
    </location>
</feature>
<dbReference type="Proteomes" id="UP000821837">
    <property type="component" value="Chromosome 3"/>
</dbReference>
<feature type="compositionally biased region" description="Basic and acidic residues" evidence="1">
    <location>
        <begin position="153"/>
        <end position="166"/>
    </location>
</feature>
<evidence type="ECO:0008006" key="4">
    <source>
        <dbReference type="Google" id="ProtNLM"/>
    </source>
</evidence>
<feature type="compositionally biased region" description="Polar residues" evidence="1">
    <location>
        <begin position="430"/>
        <end position="443"/>
    </location>
</feature>
<dbReference type="Gene3D" id="3.40.390.10">
    <property type="entry name" value="Collagenase (Catalytic Domain)"/>
    <property type="match status" value="1"/>
</dbReference>
<reference evidence="2" key="1">
    <citation type="journal article" date="2020" name="Cell">
        <title>Large-Scale Comparative Analyses of Tick Genomes Elucidate Their Genetic Diversity and Vector Capacities.</title>
        <authorList>
            <consortium name="Tick Genome and Microbiome Consortium (TIGMIC)"/>
            <person name="Jia N."/>
            <person name="Wang J."/>
            <person name="Shi W."/>
            <person name="Du L."/>
            <person name="Sun Y."/>
            <person name="Zhan W."/>
            <person name="Jiang J.F."/>
            <person name="Wang Q."/>
            <person name="Zhang B."/>
            <person name="Ji P."/>
            <person name="Bell-Sakyi L."/>
            <person name="Cui X.M."/>
            <person name="Yuan T.T."/>
            <person name="Jiang B.G."/>
            <person name="Yang W.F."/>
            <person name="Lam T.T."/>
            <person name="Chang Q.C."/>
            <person name="Ding S.J."/>
            <person name="Wang X.J."/>
            <person name="Zhu J.G."/>
            <person name="Ruan X.D."/>
            <person name="Zhao L."/>
            <person name="Wei J.T."/>
            <person name="Ye R.Z."/>
            <person name="Que T.C."/>
            <person name="Du C.H."/>
            <person name="Zhou Y.H."/>
            <person name="Cheng J.X."/>
            <person name="Dai P.F."/>
            <person name="Guo W.B."/>
            <person name="Han X.H."/>
            <person name="Huang E.J."/>
            <person name="Li L.F."/>
            <person name="Wei W."/>
            <person name="Gao Y.C."/>
            <person name="Liu J.Z."/>
            <person name="Shao H.Z."/>
            <person name="Wang X."/>
            <person name="Wang C.C."/>
            <person name="Yang T.C."/>
            <person name="Huo Q.B."/>
            <person name="Li W."/>
            <person name="Chen H.Y."/>
            <person name="Chen S.E."/>
            <person name="Zhou L.G."/>
            <person name="Ni X.B."/>
            <person name="Tian J.H."/>
            <person name="Sheng Y."/>
            <person name="Liu T."/>
            <person name="Pan Y.S."/>
            <person name="Xia L.Y."/>
            <person name="Li J."/>
            <person name="Zhao F."/>
            <person name="Cao W.C."/>
        </authorList>
    </citation>
    <scope>NUCLEOTIDE SEQUENCE</scope>
    <source>
        <strain evidence="2">Rsan-2018</strain>
    </source>
</reference>
<evidence type="ECO:0000256" key="1">
    <source>
        <dbReference type="SAM" id="MobiDB-lite"/>
    </source>
</evidence>
<sequence>MEKGSADKPESPACGTSSPTSPPRQQSGVSTGPLGRPVGKTSLTGEEVGNRDGVESTTNLLGNDAALLGGAELGSTEAAKDVSSTSHADSSLRGSRHRRHKLKSFSSKAGRHLNRKQSKELAKLAESREAPNPTTAVSSFESARTEDEGAFVRSEDTRSERSDTSRKKAATASEECESPHADSSAHATRPETPELCSTLGSRGKNLSKTSTSILKKRTQLKKPVPSPPRPTLVTPHLGQSDDGNRASTDEFATSACENLVSSSTGSKEAWYPYALGRMSPAFDQTSPALGQVSPMFDHLSSPSVQTLSVPASAAMPLVHDPFRSLPQSVVAAKAALAQPSHASPGPASLPDSSSLPRRVNSPPEFCASPAPITGDLAAYSTAPRSNGQPADALVSKVSEVNSTTGSPQPLHCEMMPPVIGSNAQSPNANLSGAGSLILSQGSKNGHLRRRTKTEPSLARRKTTSVRFGATTFWEITLGSVPPFSGSPPSCAFCCLVAVFSATLVSLALVFFTNRTRATYIEECNSTACVRAASSFWDLIDSTVDPCQDFYGHVCRRWDNITGGRLKFLDHSVQHIARRLNQSLHDADEYGGASRDTRGVAQFYKLCLRFVTSPDRAISRSKIMRSFGAEERDRLLTLTNFSDVVATLTDLSLSRGLNTVFGVKLVRRAGVAVLNVFPGKTLAENSRPPFDSFVAHFWGAWRTTVVSYLYLHLLLEVFRFDYLRSLQDRGAVDLVRECLQASQEALWHTRDVLTTNIFGGRSEGIRESANILRLVAEATSSEVAHWLSWMVEAMRSRAHQILSKVSLHVHDWSAGKLH</sequence>
<dbReference type="GO" id="GO:0004222">
    <property type="term" value="F:metalloendopeptidase activity"/>
    <property type="evidence" value="ECO:0007669"/>
    <property type="project" value="InterPro"/>
</dbReference>
<reference evidence="2" key="2">
    <citation type="submission" date="2021-09" db="EMBL/GenBank/DDBJ databases">
        <authorList>
            <person name="Jia N."/>
            <person name="Wang J."/>
            <person name="Shi W."/>
            <person name="Du L."/>
            <person name="Sun Y."/>
            <person name="Zhan W."/>
            <person name="Jiang J."/>
            <person name="Wang Q."/>
            <person name="Zhang B."/>
            <person name="Ji P."/>
            <person name="Sakyi L.B."/>
            <person name="Cui X."/>
            <person name="Yuan T."/>
            <person name="Jiang B."/>
            <person name="Yang W."/>
            <person name="Lam T.T.-Y."/>
            <person name="Chang Q."/>
            <person name="Ding S."/>
            <person name="Wang X."/>
            <person name="Zhu J."/>
            <person name="Ruan X."/>
            <person name="Zhao L."/>
            <person name="Wei J."/>
            <person name="Que T."/>
            <person name="Du C."/>
            <person name="Cheng J."/>
            <person name="Dai P."/>
            <person name="Han X."/>
            <person name="Huang E."/>
            <person name="Gao Y."/>
            <person name="Liu J."/>
            <person name="Shao H."/>
            <person name="Ye R."/>
            <person name="Li L."/>
            <person name="Wei W."/>
            <person name="Wang X."/>
            <person name="Wang C."/>
            <person name="Huo Q."/>
            <person name="Li W."/>
            <person name="Guo W."/>
            <person name="Chen H."/>
            <person name="Chen S."/>
            <person name="Zhou L."/>
            <person name="Zhou L."/>
            <person name="Ni X."/>
            <person name="Tian J."/>
            <person name="Zhou Y."/>
            <person name="Sheng Y."/>
            <person name="Liu T."/>
            <person name="Pan Y."/>
            <person name="Xia L."/>
            <person name="Li J."/>
            <person name="Zhao F."/>
            <person name="Cao W."/>
        </authorList>
    </citation>
    <scope>NUCLEOTIDE SEQUENCE</scope>
    <source>
        <strain evidence="2">Rsan-2018</strain>
        <tissue evidence="2">Larvae</tissue>
    </source>
</reference>
<feature type="compositionally biased region" description="Basic residues" evidence="1">
    <location>
        <begin position="94"/>
        <end position="116"/>
    </location>
</feature>
<dbReference type="InterPro" id="IPR042089">
    <property type="entry name" value="Peptidase_M13_dom_2"/>
</dbReference>
<comment type="caution">
    <text evidence="2">The sequence shown here is derived from an EMBL/GenBank/DDBJ whole genome shotgun (WGS) entry which is preliminary data.</text>
</comment>
<evidence type="ECO:0000313" key="3">
    <source>
        <dbReference type="Proteomes" id="UP000821837"/>
    </source>
</evidence>
<evidence type="ECO:0000313" key="2">
    <source>
        <dbReference type="EMBL" id="KAH7962922.1"/>
    </source>
</evidence>
<feature type="compositionally biased region" description="Polar residues" evidence="1">
    <location>
        <begin position="132"/>
        <end position="142"/>
    </location>
</feature>
<gene>
    <name evidence="2" type="ORF">HPB52_018656</name>
</gene>
<dbReference type="InterPro" id="IPR024079">
    <property type="entry name" value="MetalloPept_cat_dom_sf"/>
</dbReference>
<dbReference type="GO" id="GO:0005886">
    <property type="term" value="C:plasma membrane"/>
    <property type="evidence" value="ECO:0007669"/>
    <property type="project" value="TreeGrafter"/>
</dbReference>
<feature type="compositionally biased region" description="Polar residues" evidence="1">
    <location>
        <begin position="82"/>
        <end position="93"/>
    </location>
</feature>
<feature type="region of interest" description="Disordered" evidence="1">
    <location>
        <begin position="76"/>
        <end position="249"/>
    </location>
</feature>
<feature type="compositionally biased region" description="Basic and acidic residues" evidence="1">
    <location>
        <begin position="117"/>
        <end position="129"/>
    </location>
</feature>
<dbReference type="PROSITE" id="PS51885">
    <property type="entry name" value="NEPRILYSIN"/>
    <property type="match status" value="1"/>
</dbReference>
<dbReference type="SUPFAM" id="SSF55486">
    <property type="entry name" value="Metalloproteases ('zincins'), catalytic domain"/>
    <property type="match status" value="1"/>
</dbReference>
<feature type="compositionally biased region" description="Basic and acidic residues" evidence="1">
    <location>
        <begin position="1"/>
        <end position="10"/>
    </location>
</feature>
<keyword evidence="3" id="KW-1185">Reference proteome</keyword>
<dbReference type="GO" id="GO:0016485">
    <property type="term" value="P:protein processing"/>
    <property type="evidence" value="ECO:0007669"/>
    <property type="project" value="TreeGrafter"/>
</dbReference>
<feature type="region of interest" description="Disordered" evidence="1">
    <location>
        <begin position="1"/>
        <end position="58"/>
    </location>
</feature>
<feature type="region of interest" description="Disordered" evidence="1">
    <location>
        <begin position="336"/>
        <end position="367"/>
    </location>
</feature>
<dbReference type="InterPro" id="IPR000718">
    <property type="entry name" value="Peptidase_M13"/>
</dbReference>
<protein>
    <recommendedName>
        <fullName evidence="4">Endothelin-converting enzyme 1</fullName>
    </recommendedName>
</protein>
<dbReference type="PANTHER" id="PTHR11733">
    <property type="entry name" value="ZINC METALLOPROTEASE FAMILY M13 NEPRILYSIN-RELATED"/>
    <property type="match status" value="1"/>
</dbReference>
<dbReference type="Gene3D" id="1.10.1380.10">
    <property type="entry name" value="Neutral endopeptidase , domain2"/>
    <property type="match status" value="1"/>
</dbReference>
<proteinExistence type="predicted"/>
<organism evidence="2 3">
    <name type="scientific">Rhipicephalus sanguineus</name>
    <name type="common">Brown dog tick</name>
    <name type="synonym">Ixodes sanguineus</name>
    <dbReference type="NCBI Taxonomy" id="34632"/>
    <lineage>
        <taxon>Eukaryota</taxon>
        <taxon>Metazoa</taxon>
        <taxon>Ecdysozoa</taxon>
        <taxon>Arthropoda</taxon>
        <taxon>Chelicerata</taxon>
        <taxon>Arachnida</taxon>
        <taxon>Acari</taxon>
        <taxon>Parasitiformes</taxon>
        <taxon>Ixodida</taxon>
        <taxon>Ixodoidea</taxon>
        <taxon>Ixodidae</taxon>
        <taxon>Rhipicephalinae</taxon>
        <taxon>Rhipicephalus</taxon>
        <taxon>Rhipicephalus</taxon>
    </lineage>
</organism>